<evidence type="ECO:0000313" key="2">
    <source>
        <dbReference type="EMBL" id="VTP68895.1"/>
    </source>
</evidence>
<dbReference type="AlphaFoldDB" id="A0A4U9HY41"/>
<evidence type="ECO:0000313" key="3">
    <source>
        <dbReference type="Proteomes" id="UP000310719"/>
    </source>
</evidence>
<evidence type="ECO:0000256" key="1">
    <source>
        <dbReference type="SAM" id="MobiDB-lite"/>
    </source>
</evidence>
<protein>
    <submittedName>
        <fullName evidence="2">Multidrug resistance protein MdtN</fullName>
    </submittedName>
</protein>
<accession>A0A4U9HY41</accession>
<gene>
    <name evidence="2" type="ORF">NCTC13032_03785</name>
</gene>
<dbReference type="Gene3D" id="1.10.287.470">
    <property type="entry name" value="Helix hairpin bin"/>
    <property type="match status" value="1"/>
</dbReference>
<dbReference type="SUPFAM" id="SSF111369">
    <property type="entry name" value="HlyD-like secretion proteins"/>
    <property type="match status" value="1"/>
</dbReference>
<dbReference type="Gene3D" id="2.40.50.100">
    <property type="match status" value="1"/>
</dbReference>
<sequence length="83" mass="9168">MPRAALELAQIDLQNTRIVAPRDGQLGQVTVRLGAYVTAGTHLTTLVPPQHWVIANIKETPAGEPARRTAGEIHRRRPERQSL</sequence>
<dbReference type="Proteomes" id="UP000310719">
    <property type="component" value="Chromosome"/>
</dbReference>
<name>A0A4U9HY41_9ENTR</name>
<proteinExistence type="predicted"/>
<organism evidence="2 3">
    <name type="scientific">Leclercia adecarboxylata</name>
    <dbReference type="NCBI Taxonomy" id="83655"/>
    <lineage>
        <taxon>Bacteria</taxon>
        <taxon>Pseudomonadati</taxon>
        <taxon>Pseudomonadota</taxon>
        <taxon>Gammaproteobacteria</taxon>
        <taxon>Enterobacterales</taxon>
        <taxon>Enterobacteriaceae</taxon>
        <taxon>Leclercia</taxon>
    </lineage>
</organism>
<feature type="compositionally biased region" description="Basic and acidic residues" evidence="1">
    <location>
        <begin position="65"/>
        <end position="83"/>
    </location>
</feature>
<dbReference type="EMBL" id="LR590464">
    <property type="protein sequence ID" value="VTP68895.1"/>
    <property type="molecule type" value="Genomic_DNA"/>
</dbReference>
<feature type="region of interest" description="Disordered" evidence="1">
    <location>
        <begin position="59"/>
        <end position="83"/>
    </location>
</feature>
<reference evidence="2 3" key="1">
    <citation type="submission" date="2019-05" db="EMBL/GenBank/DDBJ databases">
        <authorList>
            <consortium name="Pathogen Informatics"/>
        </authorList>
    </citation>
    <scope>NUCLEOTIDE SEQUENCE [LARGE SCALE GENOMIC DNA]</scope>
    <source>
        <strain evidence="2 3">NCTC13032</strain>
    </source>
</reference>